<evidence type="ECO:0000313" key="9">
    <source>
        <dbReference type="EMBL" id="KAJ3451159.1"/>
    </source>
</evidence>
<dbReference type="InterPro" id="IPR022775">
    <property type="entry name" value="AP_mu_sigma_su"/>
</dbReference>
<dbReference type="Gene3D" id="3.30.450.60">
    <property type="match status" value="1"/>
</dbReference>
<dbReference type="Pfam" id="PF01217">
    <property type="entry name" value="Clat_adaptor_s"/>
    <property type="match status" value="1"/>
</dbReference>
<organism evidence="9 11">
    <name type="scientific">Anaeramoeba flamelloides</name>
    <dbReference type="NCBI Taxonomy" id="1746091"/>
    <lineage>
        <taxon>Eukaryota</taxon>
        <taxon>Metamonada</taxon>
        <taxon>Anaeramoebidae</taxon>
        <taxon>Anaeramoeba</taxon>
    </lineage>
</organism>
<dbReference type="PIRSF" id="PIRSF015588">
    <property type="entry name" value="AP_complex_sigma"/>
    <property type="match status" value="1"/>
</dbReference>
<dbReference type="GO" id="GO:0012505">
    <property type="term" value="C:endomembrane system"/>
    <property type="evidence" value="ECO:0007669"/>
    <property type="project" value="UniProtKB-SubCell"/>
</dbReference>
<dbReference type="Proteomes" id="UP001146793">
    <property type="component" value="Unassembled WGS sequence"/>
</dbReference>
<dbReference type="Proteomes" id="UP001150062">
    <property type="component" value="Unassembled WGS sequence"/>
</dbReference>
<evidence type="ECO:0000256" key="6">
    <source>
        <dbReference type="PIRNR" id="PIRNR015588"/>
    </source>
</evidence>
<keyword evidence="3 6" id="KW-0813">Transport</keyword>
<evidence type="ECO:0000313" key="11">
    <source>
        <dbReference type="Proteomes" id="UP001146793"/>
    </source>
</evidence>
<dbReference type="SUPFAM" id="SSF64356">
    <property type="entry name" value="SNARE-like"/>
    <property type="match status" value="1"/>
</dbReference>
<comment type="caution">
    <text evidence="9">The sequence shown here is derived from an EMBL/GenBank/DDBJ whole genome shotgun (WGS) entry which is preliminary data.</text>
</comment>
<evidence type="ECO:0000256" key="3">
    <source>
        <dbReference type="ARBA" id="ARBA00022448"/>
    </source>
</evidence>
<reference evidence="10" key="1">
    <citation type="submission" date="2022-08" db="EMBL/GenBank/DDBJ databases">
        <title>Novel sulfate-reducing endosymbionts in the free-living metamonad Anaeramoeba.</title>
        <authorList>
            <person name="Jerlstrom-Hultqvist J."/>
            <person name="Cepicka I."/>
            <person name="Gallot-Lavallee L."/>
            <person name="Salas-Leiva D."/>
            <person name="Curtis B.A."/>
            <person name="Zahonova K."/>
            <person name="Pipaliya S."/>
            <person name="Dacks J."/>
            <person name="Roger A.J."/>
        </authorList>
    </citation>
    <scope>NUCLEOTIDE SEQUENCE</scope>
    <source>
        <strain evidence="10">Schooner1</strain>
    </source>
</reference>
<comment type="similarity">
    <text evidence="2 6">Belongs to the adaptor complexes small subunit family.</text>
</comment>
<comment type="subcellular location">
    <subcellularLocation>
        <location evidence="1">Endomembrane system</location>
    </subcellularLocation>
</comment>
<dbReference type="AlphaFoldDB" id="A0AAV8AC55"/>
<dbReference type="GO" id="GO:0005737">
    <property type="term" value="C:cytoplasm"/>
    <property type="evidence" value="ECO:0007669"/>
    <property type="project" value="UniProtKB-ARBA"/>
</dbReference>
<dbReference type="InterPro" id="IPR011012">
    <property type="entry name" value="Longin-like_dom_sf"/>
</dbReference>
<keyword evidence="4 6" id="KW-0653">Protein transport</keyword>
<evidence type="ECO:0000256" key="2">
    <source>
        <dbReference type="ARBA" id="ARBA00006972"/>
    </source>
</evidence>
<dbReference type="CDD" id="cd14832">
    <property type="entry name" value="AP4_sigma"/>
    <property type="match status" value="1"/>
</dbReference>
<evidence type="ECO:0000256" key="4">
    <source>
        <dbReference type="ARBA" id="ARBA00022927"/>
    </source>
</evidence>
<dbReference type="InterPro" id="IPR016635">
    <property type="entry name" value="AP_complex_ssu"/>
</dbReference>
<keyword evidence="5 6" id="KW-0472">Membrane</keyword>
<dbReference type="EMBL" id="JANTQA010000010">
    <property type="protein sequence ID" value="KAJ3451159.1"/>
    <property type="molecule type" value="Genomic_DNA"/>
</dbReference>
<dbReference type="EMBL" id="JANTQA010000048">
    <property type="protein sequence ID" value="KAJ3430845.1"/>
    <property type="molecule type" value="Genomic_DNA"/>
</dbReference>
<keyword evidence="12" id="KW-1185">Reference proteome</keyword>
<reference evidence="9" key="2">
    <citation type="submission" date="2022-08" db="EMBL/GenBank/DDBJ databases">
        <title>Novel sulphate-reducing endosymbionts in the free-living metamonad Anaeramoeba.</title>
        <authorList>
            <person name="Jerlstrom-Hultqvist J."/>
            <person name="Cepicka I."/>
            <person name="Gallot-Lavallee L."/>
            <person name="Salas-Leiva D."/>
            <person name="Curtis B.A."/>
            <person name="Zahonova K."/>
            <person name="Pipaliya S."/>
            <person name="Dacks J."/>
            <person name="Roger A.J."/>
        </authorList>
    </citation>
    <scope>NUCLEOTIDE SEQUENCE</scope>
    <source>
        <strain evidence="9">Busselton2</strain>
    </source>
</reference>
<protein>
    <recommendedName>
        <fullName evidence="6">AP complex subunit sigma</fullName>
    </recommendedName>
</protein>
<dbReference type="FunFam" id="3.30.450.60:FF:000010">
    <property type="entry name" value="AP complex subunit sigma"/>
    <property type="match status" value="1"/>
</dbReference>
<evidence type="ECO:0000256" key="1">
    <source>
        <dbReference type="ARBA" id="ARBA00004308"/>
    </source>
</evidence>
<accession>A0AAV8AC55</accession>
<evidence type="ECO:0000313" key="12">
    <source>
        <dbReference type="Proteomes" id="UP001150062"/>
    </source>
</evidence>
<evidence type="ECO:0000256" key="5">
    <source>
        <dbReference type="ARBA" id="ARBA00023136"/>
    </source>
</evidence>
<evidence type="ECO:0000313" key="8">
    <source>
        <dbReference type="EMBL" id="KAJ3430845.1"/>
    </source>
</evidence>
<feature type="domain" description="AP complex mu/sigma subunit" evidence="7">
    <location>
        <begin position="1"/>
        <end position="141"/>
    </location>
</feature>
<dbReference type="GO" id="GO:0006886">
    <property type="term" value="P:intracellular protein transport"/>
    <property type="evidence" value="ECO:0007669"/>
    <property type="project" value="UniProtKB-UniRule"/>
</dbReference>
<dbReference type="PANTHER" id="PTHR11753">
    <property type="entry name" value="ADAPTOR COMPLEXES SMALL SUBUNIT FAMILY"/>
    <property type="match status" value="1"/>
</dbReference>
<proteinExistence type="inferred from homology"/>
<dbReference type="EMBL" id="JAOAOG010000197">
    <property type="protein sequence ID" value="KAJ6241052.1"/>
    <property type="molecule type" value="Genomic_DNA"/>
</dbReference>
<gene>
    <name evidence="8" type="ORF">M0812_02519</name>
    <name evidence="9" type="ORF">M0812_04829</name>
    <name evidence="10" type="ORF">M0813_23702</name>
</gene>
<evidence type="ECO:0000313" key="10">
    <source>
        <dbReference type="EMBL" id="KAJ6241052.1"/>
    </source>
</evidence>
<evidence type="ECO:0000259" key="7">
    <source>
        <dbReference type="Pfam" id="PF01217"/>
    </source>
</evidence>
<sequence length="147" mass="17273">MIKFILIVNKLGQTRLAQYYTTGLSINKRVALENEITRRCLSRKDKECSFLEFRDLKVIYRRYASLFFLVGVDEEENELGILEFIHCLVETLDKYFENVCELDLMFNIDKAYMILDEMALNGNIIETNKKNIIAPLHIIDQVSKKLK</sequence>
<name>A0AAV8AC55_9EUKA</name>